<dbReference type="Proteomes" id="UP000244338">
    <property type="component" value="Unassembled WGS sequence"/>
</dbReference>
<feature type="binding site" description="in other chain" evidence="8">
    <location>
        <begin position="242"/>
        <end position="243"/>
    </location>
    <ligand>
        <name>deamido-NAD(+)</name>
        <dbReference type="ChEBI" id="CHEBI:58437"/>
        <note>ligand shared between two neighboring subunits</note>
    </ligand>
</feature>
<evidence type="ECO:0000256" key="4">
    <source>
        <dbReference type="ARBA" id="ARBA00022741"/>
    </source>
</evidence>
<comment type="similarity">
    <text evidence="1 8 9">Belongs to the NAD synthetase family.</text>
</comment>
<evidence type="ECO:0000259" key="11">
    <source>
        <dbReference type="Pfam" id="PF02540"/>
    </source>
</evidence>
<evidence type="ECO:0000256" key="6">
    <source>
        <dbReference type="ARBA" id="ARBA00022842"/>
    </source>
</evidence>
<feature type="binding site" evidence="8">
    <location>
        <position position="196"/>
    </location>
    <ligand>
        <name>ATP</name>
        <dbReference type="ChEBI" id="CHEBI:30616"/>
    </ligand>
</feature>
<proteinExistence type="inferred from homology"/>
<dbReference type="GO" id="GO:0004359">
    <property type="term" value="F:glutaminase activity"/>
    <property type="evidence" value="ECO:0007669"/>
    <property type="project" value="InterPro"/>
</dbReference>
<keyword evidence="5 8" id="KW-0067">ATP-binding</keyword>
<dbReference type="SUPFAM" id="SSF52402">
    <property type="entry name" value="Adenine nucleotide alpha hydrolases-like"/>
    <property type="match status" value="1"/>
</dbReference>
<feature type="binding site" evidence="8">
    <location>
        <position position="47"/>
    </location>
    <ligand>
        <name>Mg(2+)</name>
        <dbReference type="ChEBI" id="CHEBI:18420"/>
    </ligand>
</feature>
<keyword evidence="2 8" id="KW-0436">Ligase</keyword>
<dbReference type="InterPro" id="IPR003694">
    <property type="entry name" value="NAD_synthase"/>
</dbReference>
<dbReference type="InterPro" id="IPR022310">
    <property type="entry name" value="NAD/GMP_synthase"/>
</dbReference>
<feature type="binding site" description="in other chain" evidence="8">
    <location>
        <position position="158"/>
    </location>
    <ligand>
        <name>deamido-NAD(+)</name>
        <dbReference type="ChEBI" id="CHEBI:58437"/>
        <note>ligand shared between two neighboring subunits</note>
    </ligand>
</feature>
<dbReference type="GO" id="GO:0005524">
    <property type="term" value="F:ATP binding"/>
    <property type="evidence" value="ECO:0007669"/>
    <property type="project" value="UniProtKB-UniRule"/>
</dbReference>
<keyword evidence="3 8" id="KW-0479">Metal-binding</keyword>
<name>A0A2R6Y596_9BACL</name>
<comment type="pathway">
    <text evidence="8">Cofactor biosynthesis; NAD(+) biosynthesis; NAD(+) from deamido-NAD(+) (ammonia route): step 1/1.</text>
</comment>
<evidence type="ECO:0000256" key="2">
    <source>
        <dbReference type="ARBA" id="ARBA00022598"/>
    </source>
</evidence>
<feature type="binding site" evidence="8">
    <location>
        <position position="145"/>
    </location>
    <ligand>
        <name>ATP</name>
        <dbReference type="ChEBI" id="CHEBI:30616"/>
    </ligand>
</feature>
<evidence type="ECO:0000313" key="12">
    <source>
        <dbReference type="EMBL" id="PTQ57834.1"/>
    </source>
</evidence>
<dbReference type="UniPathway" id="UPA00253">
    <property type="reaction ID" value="UER00333"/>
</dbReference>
<dbReference type="Gene3D" id="3.40.50.620">
    <property type="entry name" value="HUPs"/>
    <property type="match status" value="1"/>
</dbReference>
<feature type="binding site" evidence="8">
    <location>
        <position position="150"/>
    </location>
    <ligand>
        <name>Mg(2+)</name>
        <dbReference type="ChEBI" id="CHEBI:18420"/>
    </ligand>
</feature>
<dbReference type="GO" id="GO:0009435">
    <property type="term" value="P:NAD+ biosynthetic process"/>
    <property type="evidence" value="ECO:0007669"/>
    <property type="project" value="UniProtKB-UniRule"/>
</dbReference>
<protein>
    <recommendedName>
        <fullName evidence="8 10">NH(3)-dependent NAD(+) synthetase</fullName>
        <ecNumber evidence="8 10">6.3.1.5</ecNumber>
    </recommendedName>
</protein>
<dbReference type="AlphaFoldDB" id="A0A2R6Y596"/>
<dbReference type="InterPro" id="IPR014729">
    <property type="entry name" value="Rossmann-like_a/b/a_fold"/>
</dbReference>
<keyword evidence="4 8" id="KW-0547">Nucleotide-binding</keyword>
<evidence type="ECO:0000256" key="1">
    <source>
        <dbReference type="ARBA" id="ARBA00005859"/>
    </source>
</evidence>
<comment type="caution">
    <text evidence="12">The sequence shown here is derived from an EMBL/GenBank/DDBJ whole genome shotgun (WGS) entry which is preliminary data.</text>
</comment>
<dbReference type="GO" id="GO:0005737">
    <property type="term" value="C:cytoplasm"/>
    <property type="evidence" value="ECO:0007669"/>
    <property type="project" value="InterPro"/>
</dbReference>
<dbReference type="EMBL" id="PEBX01000002">
    <property type="protein sequence ID" value="PTQ57834.1"/>
    <property type="molecule type" value="Genomic_DNA"/>
</dbReference>
<dbReference type="HAMAP" id="MF_00193">
    <property type="entry name" value="NadE_ammonia_dep"/>
    <property type="match status" value="1"/>
</dbReference>
<organism evidence="12 13">
    <name type="scientific">Candidatus Carbonibacillus altaicus</name>
    <dbReference type="NCBI Taxonomy" id="2163959"/>
    <lineage>
        <taxon>Bacteria</taxon>
        <taxon>Bacillati</taxon>
        <taxon>Bacillota</taxon>
        <taxon>Bacilli</taxon>
        <taxon>Bacillales</taxon>
        <taxon>Candidatus Carbonibacillus</taxon>
    </lineage>
</organism>
<keyword evidence="7 8" id="KW-0520">NAD</keyword>
<dbReference type="GO" id="GO:0003952">
    <property type="term" value="F:NAD+ synthase (glutamine-hydrolyzing) activity"/>
    <property type="evidence" value="ECO:0007669"/>
    <property type="project" value="InterPro"/>
</dbReference>
<dbReference type="GO" id="GO:0008795">
    <property type="term" value="F:NAD+ synthase activity"/>
    <property type="evidence" value="ECO:0007669"/>
    <property type="project" value="UniProtKB-UniRule"/>
</dbReference>
<dbReference type="NCBIfam" id="TIGR00552">
    <property type="entry name" value="nadE"/>
    <property type="match status" value="1"/>
</dbReference>
<dbReference type="InterPro" id="IPR022926">
    <property type="entry name" value="NH(3)-dep_NAD(+)_synth"/>
</dbReference>
<dbReference type="GO" id="GO:0046872">
    <property type="term" value="F:metal ion binding"/>
    <property type="evidence" value="ECO:0007669"/>
    <property type="project" value="UniProtKB-KW"/>
</dbReference>
<sequence>MDLYTQLLQNYEDTLSTDVARRVRFIRDTVEGAGAKGALVGLSGGIDSAVVLALLVKALGEERVLALWLPIESDPRHAHDAQTVAETFGVKLHTIDLIEPYRAFLGVIKEALSGGLTYTGNIKARLRMIALYAYANALGYLVSDTSNRSELYVGYITKGGDAVADFNPLASLVKAQVRLLARYLGIPEAVIEKPPSADLFPGQNDENELGVTYEALDRYLLTGEGEPEVVQRIEYLHAISRHKREPMSSI</sequence>
<reference evidence="13" key="1">
    <citation type="journal article" date="2018" name="Sci. Rep.">
        <title>Lignite coal burning seam in the remote Altai Mountains harbors a hydrogen-driven thermophilic microbial community.</title>
        <authorList>
            <person name="Kadnikov V.V."/>
            <person name="Mardanov A.V."/>
            <person name="Ivasenko D.A."/>
            <person name="Antsiferov D.V."/>
            <person name="Beletsky A.V."/>
            <person name="Karnachuk O.V."/>
            <person name="Ravin N.V."/>
        </authorList>
    </citation>
    <scope>NUCLEOTIDE SEQUENCE [LARGE SCALE GENOMIC DNA]</scope>
</reference>
<gene>
    <name evidence="8" type="primary">nadE</name>
    <name evidence="12" type="ORF">BSOLF_0696</name>
</gene>
<evidence type="ECO:0000256" key="9">
    <source>
        <dbReference type="RuleBase" id="RU003811"/>
    </source>
</evidence>
<dbReference type="PANTHER" id="PTHR23090">
    <property type="entry name" value="NH 3 /GLUTAMINE-DEPENDENT NAD + SYNTHETASE"/>
    <property type="match status" value="1"/>
</dbReference>
<comment type="function">
    <text evidence="8">Catalyzes the ATP-dependent amidation of deamido-NAD to form NAD. Uses ammonia as a nitrogen source.</text>
</comment>
<evidence type="ECO:0000256" key="7">
    <source>
        <dbReference type="ARBA" id="ARBA00023027"/>
    </source>
</evidence>
<evidence type="ECO:0000256" key="10">
    <source>
        <dbReference type="RuleBase" id="RU003812"/>
    </source>
</evidence>
<comment type="subunit">
    <text evidence="8">Homodimer.</text>
</comment>
<feature type="binding site" description="in other chain" evidence="8">
    <location>
        <position position="125"/>
    </location>
    <ligand>
        <name>deamido-NAD(+)</name>
        <dbReference type="ChEBI" id="CHEBI:58437"/>
        <note>ligand shared between two neighboring subunits</note>
    </ligand>
</feature>
<feature type="binding site" evidence="8">
    <location>
        <position position="174"/>
    </location>
    <ligand>
        <name>ATP</name>
        <dbReference type="ChEBI" id="CHEBI:30616"/>
    </ligand>
</feature>
<evidence type="ECO:0000256" key="3">
    <source>
        <dbReference type="ARBA" id="ARBA00022723"/>
    </source>
</evidence>
<evidence type="ECO:0000313" key="13">
    <source>
        <dbReference type="Proteomes" id="UP000244338"/>
    </source>
</evidence>
<dbReference type="EC" id="6.3.1.5" evidence="8 10"/>
<feature type="binding site" evidence="8">
    <location>
        <begin position="41"/>
        <end position="48"/>
    </location>
    <ligand>
        <name>ATP</name>
        <dbReference type="ChEBI" id="CHEBI:30616"/>
    </ligand>
</feature>
<evidence type="ECO:0000256" key="5">
    <source>
        <dbReference type="ARBA" id="ARBA00022840"/>
    </source>
</evidence>
<feature type="binding site" evidence="8">
    <location>
        <position position="165"/>
    </location>
    <ligand>
        <name>deamido-NAD(+)</name>
        <dbReference type="ChEBI" id="CHEBI:58437"/>
        <note>ligand shared between two neighboring subunits</note>
    </ligand>
</feature>
<dbReference type="Pfam" id="PF02540">
    <property type="entry name" value="NAD_synthase"/>
    <property type="match status" value="1"/>
</dbReference>
<keyword evidence="6 8" id="KW-0460">Magnesium</keyword>
<comment type="catalytic activity">
    <reaction evidence="8 10">
        <text>deamido-NAD(+) + NH4(+) + ATP = AMP + diphosphate + NAD(+) + H(+)</text>
        <dbReference type="Rhea" id="RHEA:21188"/>
        <dbReference type="ChEBI" id="CHEBI:15378"/>
        <dbReference type="ChEBI" id="CHEBI:28938"/>
        <dbReference type="ChEBI" id="CHEBI:30616"/>
        <dbReference type="ChEBI" id="CHEBI:33019"/>
        <dbReference type="ChEBI" id="CHEBI:57540"/>
        <dbReference type="ChEBI" id="CHEBI:58437"/>
        <dbReference type="ChEBI" id="CHEBI:456215"/>
        <dbReference type="EC" id="6.3.1.5"/>
    </reaction>
</comment>
<accession>A0A2R6Y596</accession>
<dbReference type="CDD" id="cd00553">
    <property type="entry name" value="NAD_synthase"/>
    <property type="match status" value="1"/>
</dbReference>
<dbReference type="PANTHER" id="PTHR23090:SF9">
    <property type="entry name" value="GLUTAMINE-DEPENDENT NAD(+) SYNTHETASE"/>
    <property type="match status" value="1"/>
</dbReference>
<evidence type="ECO:0000256" key="8">
    <source>
        <dbReference type="HAMAP-Rule" id="MF_00193"/>
    </source>
</evidence>
<feature type="domain" description="NAD/GMP synthase" evidence="11">
    <location>
        <begin position="20"/>
        <end position="245"/>
    </location>
</feature>